<dbReference type="Proteomes" id="UP001597459">
    <property type="component" value="Unassembled WGS sequence"/>
</dbReference>
<evidence type="ECO:0000313" key="1">
    <source>
        <dbReference type="EMBL" id="MFD2591437.1"/>
    </source>
</evidence>
<accession>A0ABW5N7D3</accession>
<keyword evidence="2" id="KW-1185">Reference proteome</keyword>
<reference evidence="2" key="1">
    <citation type="journal article" date="2019" name="Int. J. Syst. Evol. Microbiol.">
        <title>The Global Catalogue of Microorganisms (GCM) 10K type strain sequencing project: providing services to taxonomists for standard genome sequencing and annotation.</title>
        <authorList>
            <consortium name="The Broad Institute Genomics Platform"/>
            <consortium name="The Broad Institute Genome Sequencing Center for Infectious Disease"/>
            <person name="Wu L."/>
            <person name="Ma J."/>
        </authorList>
    </citation>
    <scope>NUCLEOTIDE SEQUENCE [LARGE SCALE GENOMIC DNA]</scope>
    <source>
        <strain evidence="2">KCTC 42423</strain>
    </source>
</reference>
<proteinExistence type="predicted"/>
<protein>
    <recommendedName>
        <fullName evidence="3">Bacteriocin-type signal sequence-containing protein</fullName>
    </recommendedName>
</protein>
<sequence>MKKNILNLIGTRKLNKKEQQTITGGTAAGNLRIGGGIGSTSLELCEGLTGMDLYCCEHPQSSACTAH</sequence>
<evidence type="ECO:0008006" key="3">
    <source>
        <dbReference type="Google" id="ProtNLM"/>
    </source>
</evidence>
<comment type="caution">
    <text evidence="1">The sequence shown here is derived from an EMBL/GenBank/DDBJ whole genome shotgun (WGS) entry which is preliminary data.</text>
</comment>
<organism evidence="1 2">
    <name type="scientific">Aquimarina hainanensis</name>
    <dbReference type="NCBI Taxonomy" id="1578017"/>
    <lineage>
        <taxon>Bacteria</taxon>
        <taxon>Pseudomonadati</taxon>
        <taxon>Bacteroidota</taxon>
        <taxon>Flavobacteriia</taxon>
        <taxon>Flavobacteriales</taxon>
        <taxon>Flavobacteriaceae</taxon>
        <taxon>Aquimarina</taxon>
    </lineage>
</organism>
<gene>
    <name evidence="1" type="ORF">ACFSTE_11425</name>
</gene>
<name>A0ABW5N7D3_9FLAO</name>
<dbReference type="RefSeq" id="WP_176028925.1">
    <property type="nucleotide sequence ID" value="NZ_JBHSJV010000001.1"/>
</dbReference>
<dbReference type="EMBL" id="JBHULX010000021">
    <property type="protein sequence ID" value="MFD2591437.1"/>
    <property type="molecule type" value="Genomic_DNA"/>
</dbReference>
<evidence type="ECO:0000313" key="2">
    <source>
        <dbReference type="Proteomes" id="UP001597459"/>
    </source>
</evidence>